<accession>A0AC35FID9</accession>
<dbReference type="Proteomes" id="UP000887580">
    <property type="component" value="Unplaced"/>
</dbReference>
<proteinExistence type="predicted"/>
<evidence type="ECO:0000313" key="1">
    <source>
        <dbReference type="Proteomes" id="UP000887580"/>
    </source>
</evidence>
<evidence type="ECO:0000313" key="2">
    <source>
        <dbReference type="WBParaSite" id="PS1159_v2.g17218.t1"/>
    </source>
</evidence>
<protein>
    <submittedName>
        <fullName evidence="2">Uncharacterized protein</fullName>
    </submittedName>
</protein>
<sequence>MLETFLWYILIPIGLYWIITWFLEKKQIEGLNQKVVLITGCDSGFGRDLVFKCSDAGMPVLAACLTDFGVESLKKEAKGPGVVTPFKMDVRSDESIEAAKEIVEEITKKYGGLHGIVNNAGITGASLWDDLLNVKDYIDVMDVNLNGVVRVTHAFMHLIKKAKGRIVTTASVCGRISLPLLGPYTCSKYAVEAYCDTLRIENAIFGVSVSIIEPGFFKTTLTDPKRITKVFDDIWKRTTKEKRDEYGDKVFECTKNEMITMLSERCNKNTYLVVNAYFHALTSARPRARYPVGLDANLIYIPVSFLPAPVTDFIFAAVRIIKQFPKPAILQK</sequence>
<name>A0AC35FID9_9BILA</name>
<reference evidence="2" key="1">
    <citation type="submission" date="2022-11" db="UniProtKB">
        <authorList>
            <consortium name="WormBaseParasite"/>
        </authorList>
    </citation>
    <scope>IDENTIFICATION</scope>
</reference>
<organism evidence="1 2">
    <name type="scientific">Panagrolaimus sp. PS1159</name>
    <dbReference type="NCBI Taxonomy" id="55785"/>
    <lineage>
        <taxon>Eukaryota</taxon>
        <taxon>Metazoa</taxon>
        <taxon>Ecdysozoa</taxon>
        <taxon>Nematoda</taxon>
        <taxon>Chromadorea</taxon>
        <taxon>Rhabditida</taxon>
        <taxon>Tylenchina</taxon>
        <taxon>Panagrolaimomorpha</taxon>
        <taxon>Panagrolaimoidea</taxon>
        <taxon>Panagrolaimidae</taxon>
        <taxon>Panagrolaimus</taxon>
    </lineage>
</organism>
<dbReference type="WBParaSite" id="PS1159_v2.g17218.t1">
    <property type="protein sequence ID" value="PS1159_v2.g17218.t1"/>
    <property type="gene ID" value="PS1159_v2.g17218"/>
</dbReference>